<dbReference type="InterPro" id="IPR043166">
    <property type="entry name" value="LarA-like_C"/>
</dbReference>
<feature type="region of interest" description="Disordered" evidence="1">
    <location>
        <begin position="295"/>
        <end position="335"/>
    </location>
</feature>
<dbReference type="RefSeq" id="WP_197454911.1">
    <property type="nucleotide sequence ID" value="NZ_CP151726.1"/>
</dbReference>
<dbReference type="AlphaFoldDB" id="A0A5C6AF48"/>
<gene>
    <name evidence="3" type="ORF">Pla52n_51690</name>
</gene>
<dbReference type="EMBL" id="SJPN01000006">
    <property type="protein sequence ID" value="TWT98652.1"/>
    <property type="molecule type" value="Genomic_DNA"/>
</dbReference>
<evidence type="ECO:0000256" key="1">
    <source>
        <dbReference type="SAM" id="MobiDB-lite"/>
    </source>
</evidence>
<accession>A0A5C6AF48</accession>
<organism evidence="3 4">
    <name type="scientific">Stieleria varia</name>
    <dbReference type="NCBI Taxonomy" id="2528005"/>
    <lineage>
        <taxon>Bacteria</taxon>
        <taxon>Pseudomonadati</taxon>
        <taxon>Planctomycetota</taxon>
        <taxon>Planctomycetia</taxon>
        <taxon>Pirellulales</taxon>
        <taxon>Pirellulaceae</taxon>
        <taxon>Stieleria</taxon>
    </lineage>
</organism>
<evidence type="ECO:0000313" key="4">
    <source>
        <dbReference type="Proteomes" id="UP000320176"/>
    </source>
</evidence>
<dbReference type="Gene3D" id="3.90.226.30">
    <property type="match status" value="1"/>
</dbReference>
<protein>
    <recommendedName>
        <fullName evidence="2">LarA-like N-terminal domain-containing protein</fullName>
    </recommendedName>
</protein>
<dbReference type="GO" id="GO:0050043">
    <property type="term" value="F:lactate racemase activity"/>
    <property type="evidence" value="ECO:0007669"/>
    <property type="project" value="InterPro"/>
</dbReference>
<dbReference type="InterPro" id="IPR018657">
    <property type="entry name" value="LarA-like_N"/>
</dbReference>
<dbReference type="Pfam" id="PF09861">
    <property type="entry name" value="Lar_N"/>
    <property type="match status" value="1"/>
</dbReference>
<sequence>MLFSSDVPNLASDAVWEYESGSDAELSDVIDEVVKSLNAPLDFPGIDAAIVPGDRVAIALDPNVPQIGEVVSGLLRALHQSDIGDVDIVLWDEATEQTVQEVRSVAGECAVIVHQSRRRGQLRYLGADGDAEPIYLNRAVIDADFVLPVHAIRADDVELKRDLTGIFPSLADSATVSRFLNADRGFDQPLAVGKMSAETRWLLGVQLVLGVTANAKGLVGNVFAGTPDAIGGQVTSRVNEPDSVPPKAELVVASLDGESRQQTWANAIRAAHAALRFVADGGTIVIWTDIEEPPTGRLTRVDSDMDESESAMQAEESDDDEDDTEAKDGFPPSHQNNAWARVLQRIMQEHRVLVRTRLDPTVLESMGVGVIQSPAELEKLSQSFPTCGVLRAAQFAGASYPGAAVAD</sequence>
<reference evidence="3 4" key="1">
    <citation type="submission" date="2019-02" db="EMBL/GenBank/DDBJ databases">
        <title>Deep-cultivation of Planctomycetes and their phenomic and genomic characterization uncovers novel biology.</title>
        <authorList>
            <person name="Wiegand S."/>
            <person name="Jogler M."/>
            <person name="Boedeker C."/>
            <person name="Pinto D."/>
            <person name="Vollmers J."/>
            <person name="Rivas-Marin E."/>
            <person name="Kohn T."/>
            <person name="Peeters S.H."/>
            <person name="Heuer A."/>
            <person name="Rast P."/>
            <person name="Oberbeckmann S."/>
            <person name="Bunk B."/>
            <person name="Jeske O."/>
            <person name="Meyerdierks A."/>
            <person name="Storesund J.E."/>
            <person name="Kallscheuer N."/>
            <person name="Luecker S."/>
            <person name="Lage O.M."/>
            <person name="Pohl T."/>
            <person name="Merkel B.J."/>
            <person name="Hornburger P."/>
            <person name="Mueller R.-W."/>
            <person name="Bruemmer F."/>
            <person name="Labrenz M."/>
            <person name="Spormann A.M."/>
            <person name="Op Den Camp H."/>
            <person name="Overmann J."/>
            <person name="Amann R."/>
            <person name="Jetten M.S.M."/>
            <person name="Mascher T."/>
            <person name="Medema M.H."/>
            <person name="Devos D.P."/>
            <person name="Kaster A.-K."/>
            <person name="Ovreas L."/>
            <person name="Rohde M."/>
            <person name="Galperin M.Y."/>
            <person name="Jogler C."/>
        </authorList>
    </citation>
    <scope>NUCLEOTIDE SEQUENCE [LARGE SCALE GENOMIC DNA]</scope>
    <source>
        <strain evidence="3 4">Pla52n</strain>
    </source>
</reference>
<comment type="caution">
    <text evidence="3">The sequence shown here is derived from an EMBL/GenBank/DDBJ whole genome shotgun (WGS) entry which is preliminary data.</text>
</comment>
<evidence type="ECO:0000313" key="3">
    <source>
        <dbReference type="EMBL" id="TWT98652.1"/>
    </source>
</evidence>
<evidence type="ECO:0000259" key="2">
    <source>
        <dbReference type="Pfam" id="PF09861"/>
    </source>
</evidence>
<name>A0A5C6AF48_9BACT</name>
<keyword evidence="4" id="KW-1185">Reference proteome</keyword>
<dbReference type="Gene3D" id="3.40.50.11440">
    <property type="match status" value="1"/>
</dbReference>
<proteinExistence type="predicted"/>
<feature type="domain" description="LarA-like N-terminal" evidence="2">
    <location>
        <begin position="19"/>
        <end position="152"/>
    </location>
</feature>
<feature type="compositionally biased region" description="Acidic residues" evidence="1">
    <location>
        <begin position="304"/>
        <end position="325"/>
    </location>
</feature>
<dbReference type="Proteomes" id="UP000320176">
    <property type="component" value="Unassembled WGS sequence"/>
</dbReference>